<dbReference type="EMBL" id="LNYK01000001">
    <property type="protein sequence ID" value="KTD23194.1"/>
    <property type="molecule type" value="Genomic_DNA"/>
</dbReference>
<proteinExistence type="predicted"/>
<evidence type="ECO:0000313" key="2">
    <source>
        <dbReference type="Proteomes" id="UP000054997"/>
    </source>
</evidence>
<name>A0A0W0VSZ8_9GAMM</name>
<dbReference type="AlphaFoldDB" id="A0A0W0VSZ8"/>
<gene>
    <name evidence="1" type="ORF">Llon_0079</name>
</gene>
<dbReference type="Proteomes" id="UP000054997">
    <property type="component" value="Unassembled WGS sequence"/>
</dbReference>
<sequence length="59" mass="6641">MEINQKQLTSPAAIQSKRISIGLLWSDTIKANIYKKIQSIYLNSIPARARISFAFSAMI</sequence>
<comment type="caution">
    <text evidence="1">The sequence shown here is derived from an EMBL/GenBank/DDBJ whole genome shotgun (WGS) entry which is preliminary data.</text>
</comment>
<accession>A0A0W0VSZ8</accession>
<organism evidence="1 2">
    <name type="scientific">Legionella londiniensis</name>
    <dbReference type="NCBI Taxonomy" id="45068"/>
    <lineage>
        <taxon>Bacteria</taxon>
        <taxon>Pseudomonadati</taxon>
        <taxon>Pseudomonadota</taxon>
        <taxon>Gammaproteobacteria</taxon>
        <taxon>Legionellales</taxon>
        <taxon>Legionellaceae</taxon>
        <taxon>Legionella</taxon>
    </lineage>
</organism>
<protein>
    <submittedName>
        <fullName evidence="1">Uncharacterized protein</fullName>
    </submittedName>
</protein>
<reference evidence="1 2" key="1">
    <citation type="submission" date="2015-11" db="EMBL/GenBank/DDBJ databases">
        <title>Genomic analysis of 38 Legionella species identifies large and diverse effector repertoires.</title>
        <authorList>
            <person name="Burstein D."/>
            <person name="Amaro F."/>
            <person name="Zusman T."/>
            <person name="Lifshitz Z."/>
            <person name="Cohen O."/>
            <person name="Gilbert J.A."/>
            <person name="Pupko T."/>
            <person name="Shuman H.A."/>
            <person name="Segal G."/>
        </authorList>
    </citation>
    <scope>NUCLEOTIDE SEQUENCE [LARGE SCALE GENOMIC DNA]</scope>
    <source>
        <strain evidence="1 2">ATCC 49505</strain>
    </source>
</reference>
<keyword evidence="2" id="KW-1185">Reference proteome</keyword>
<evidence type="ECO:0000313" key="1">
    <source>
        <dbReference type="EMBL" id="KTD23194.1"/>
    </source>
</evidence>